<evidence type="ECO:0000313" key="3">
    <source>
        <dbReference type="Proteomes" id="UP001597260"/>
    </source>
</evidence>
<evidence type="ECO:0000313" key="2">
    <source>
        <dbReference type="EMBL" id="MFD1323719.1"/>
    </source>
</evidence>
<dbReference type="Proteomes" id="UP001597260">
    <property type="component" value="Unassembled WGS sequence"/>
</dbReference>
<organism evidence="2 3">
    <name type="scientific">Micromonospora sonneratiae</name>
    <dbReference type="NCBI Taxonomy" id="1184706"/>
    <lineage>
        <taxon>Bacteria</taxon>
        <taxon>Bacillati</taxon>
        <taxon>Actinomycetota</taxon>
        <taxon>Actinomycetes</taxon>
        <taxon>Micromonosporales</taxon>
        <taxon>Micromonosporaceae</taxon>
        <taxon>Micromonospora</taxon>
    </lineage>
</organism>
<keyword evidence="3" id="KW-1185">Reference proteome</keyword>
<sequence length="57" mass="5506">MNRRKTPWTDKFGRQGSAVASTPGSAVAGTPGSAVAGTPGTGPAVREMTMAGTASGG</sequence>
<dbReference type="EMBL" id="JBHTMP010000036">
    <property type="protein sequence ID" value="MFD1323719.1"/>
    <property type="molecule type" value="Genomic_DNA"/>
</dbReference>
<comment type="caution">
    <text evidence="2">The sequence shown here is derived from an EMBL/GenBank/DDBJ whole genome shotgun (WGS) entry which is preliminary data.</text>
</comment>
<reference evidence="3" key="1">
    <citation type="journal article" date="2019" name="Int. J. Syst. Evol. Microbiol.">
        <title>The Global Catalogue of Microorganisms (GCM) 10K type strain sequencing project: providing services to taxonomists for standard genome sequencing and annotation.</title>
        <authorList>
            <consortium name="The Broad Institute Genomics Platform"/>
            <consortium name="The Broad Institute Genome Sequencing Center for Infectious Disease"/>
            <person name="Wu L."/>
            <person name="Ma J."/>
        </authorList>
    </citation>
    <scope>NUCLEOTIDE SEQUENCE [LARGE SCALE GENOMIC DNA]</scope>
    <source>
        <strain evidence="3">JCM 31037</strain>
    </source>
</reference>
<feature type="region of interest" description="Disordered" evidence="1">
    <location>
        <begin position="1"/>
        <end position="57"/>
    </location>
</feature>
<evidence type="ECO:0000256" key="1">
    <source>
        <dbReference type="SAM" id="MobiDB-lite"/>
    </source>
</evidence>
<proteinExistence type="predicted"/>
<protein>
    <submittedName>
        <fullName evidence="2">Uncharacterized protein</fullName>
    </submittedName>
</protein>
<name>A0ABW3YHS3_9ACTN</name>
<accession>A0ABW3YHS3</accession>
<gene>
    <name evidence="2" type="ORF">ACFQ4H_21765</name>
</gene>
<dbReference type="RefSeq" id="WP_377573147.1">
    <property type="nucleotide sequence ID" value="NZ_JBHTMP010000036.1"/>
</dbReference>